<dbReference type="CDD" id="cd02440">
    <property type="entry name" value="AdoMet_MTases"/>
    <property type="match status" value="1"/>
</dbReference>
<keyword evidence="1" id="KW-0732">Signal</keyword>
<dbReference type="Pfam" id="PF07109">
    <property type="entry name" value="Mg-por_mtran_C"/>
    <property type="match status" value="1"/>
</dbReference>
<organism evidence="3 4">
    <name type="scientific">Vitrella brassicaformis (strain CCMP3155)</name>
    <dbReference type="NCBI Taxonomy" id="1169540"/>
    <lineage>
        <taxon>Eukaryota</taxon>
        <taxon>Sar</taxon>
        <taxon>Alveolata</taxon>
        <taxon>Colpodellida</taxon>
        <taxon>Vitrellaceae</taxon>
        <taxon>Vitrella</taxon>
    </lineage>
</organism>
<dbReference type="VEuPathDB" id="CryptoDB:Vbra_18213"/>
<dbReference type="OMA" id="WNRIYSE"/>
<evidence type="ECO:0000259" key="2">
    <source>
        <dbReference type="Pfam" id="PF07109"/>
    </source>
</evidence>
<reference evidence="3 4" key="1">
    <citation type="submission" date="2014-11" db="EMBL/GenBank/DDBJ databases">
        <authorList>
            <person name="Zhu J."/>
            <person name="Qi W."/>
            <person name="Song R."/>
        </authorList>
    </citation>
    <scope>NUCLEOTIDE SEQUENCE [LARGE SCALE GENOMIC DNA]</scope>
</reference>
<dbReference type="GO" id="GO:0015995">
    <property type="term" value="P:chlorophyll biosynthetic process"/>
    <property type="evidence" value="ECO:0007669"/>
    <property type="project" value="InterPro"/>
</dbReference>
<accession>A0A0G4GLD3</accession>
<evidence type="ECO:0000313" key="3">
    <source>
        <dbReference type="EMBL" id="CEM30931.1"/>
    </source>
</evidence>
<feature type="chain" id="PRO_5005190864" description="Magnesium-protoporphyrin IX methyltransferase C-terminal domain-containing protein" evidence="1">
    <location>
        <begin position="18"/>
        <end position="291"/>
    </location>
</feature>
<dbReference type="GO" id="GO:0046406">
    <property type="term" value="F:magnesium protoporphyrin IX methyltransferase activity"/>
    <property type="evidence" value="ECO:0007669"/>
    <property type="project" value="InterPro"/>
</dbReference>
<dbReference type="InterPro" id="IPR029063">
    <property type="entry name" value="SAM-dependent_MTases_sf"/>
</dbReference>
<protein>
    <recommendedName>
        <fullName evidence="2">Magnesium-protoporphyrin IX methyltransferase C-terminal domain-containing protein</fullName>
    </recommendedName>
</protein>
<dbReference type="NCBIfam" id="TIGR02021">
    <property type="entry name" value="BchM-ChlM"/>
    <property type="match status" value="1"/>
</dbReference>
<feature type="signal peptide" evidence="1">
    <location>
        <begin position="1"/>
        <end position="17"/>
    </location>
</feature>
<keyword evidence="4" id="KW-1185">Reference proteome</keyword>
<dbReference type="Gene3D" id="3.40.50.150">
    <property type="entry name" value="Vaccinia Virus protein VP39"/>
    <property type="match status" value="1"/>
</dbReference>
<gene>
    <name evidence="3" type="ORF">Vbra_18213</name>
</gene>
<dbReference type="PROSITE" id="PS51556">
    <property type="entry name" value="SAM_MT_MG_PIX"/>
    <property type="match status" value="1"/>
</dbReference>
<dbReference type="SUPFAM" id="SSF53335">
    <property type="entry name" value="S-adenosyl-L-methionine-dependent methyltransferases"/>
    <property type="match status" value="1"/>
</dbReference>
<dbReference type="InParanoid" id="A0A0G4GLD3"/>
<proteinExistence type="predicted"/>
<dbReference type="InterPro" id="IPR010940">
    <property type="entry name" value="Mg_prot_MeTrfase_C"/>
</dbReference>
<dbReference type="STRING" id="1169540.A0A0G4GLD3"/>
<name>A0A0G4GLD3_VITBC</name>
<dbReference type="OrthoDB" id="66144at2759"/>
<evidence type="ECO:0000313" key="4">
    <source>
        <dbReference type="Proteomes" id="UP000041254"/>
    </source>
</evidence>
<evidence type="ECO:0000256" key="1">
    <source>
        <dbReference type="SAM" id="SignalP"/>
    </source>
</evidence>
<feature type="domain" description="Magnesium-protoporphyrin IX methyltransferase C-terminal" evidence="2">
    <location>
        <begin position="194"/>
        <end position="290"/>
    </location>
</feature>
<dbReference type="AlphaFoldDB" id="A0A0G4GLD3"/>
<dbReference type="PANTHER" id="PTHR43464">
    <property type="entry name" value="METHYLTRANSFERASE"/>
    <property type="match status" value="1"/>
</dbReference>
<dbReference type="InterPro" id="IPR010251">
    <property type="entry name" value="Mg_prot_MeTrfase"/>
</dbReference>
<dbReference type="Proteomes" id="UP000041254">
    <property type="component" value="Unassembled WGS sequence"/>
</dbReference>
<sequence>MRSTFPILSLLIGAASAFRPSSLPSLRPASLSRLRTPAQNRRPSSNMLLRMQTPTLIEQQTKDDKAEVAEYFNTVGFDRWNKIYSESTEVNKVQLDIREGHQQTVDRVLQWLDQDRAGKPLTESVCDAGCGVGSLSLPLLERGASVYATDISAAMVEEAEARAKSLLVNGGHRRGRFETKDLESLGGSYDTVMCIDVMIHYPTEKMEEMVMKLASLADRRLIISFAPDTWYYSLLKKVGEFFPGPSKTTRAYLHEEGRVKAALAKAGFTVRRDHMTATNFYFSRLFEAVRQ</sequence>
<dbReference type="EMBL" id="CDMY01000708">
    <property type="protein sequence ID" value="CEM30931.1"/>
    <property type="molecule type" value="Genomic_DNA"/>
</dbReference>